<feature type="region of interest" description="Disordered" evidence="1">
    <location>
        <begin position="70"/>
        <end position="91"/>
    </location>
</feature>
<evidence type="ECO:0000313" key="3">
    <source>
        <dbReference type="Proteomes" id="UP000527355"/>
    </source>
</evidence>
<feature type="region of interest" description="Disordered" evidence="1">
    <location>
        <begin position="1"/>
        <end position="54"/>
    </location>
</feature>
<name>A0A7J7XHF1_MYOMY</name>
<feature type="compositionally biased region" description="Basic residues" evidence="1">
    <location>
        <begin position="36"/>
        <end position="48"/>
    </location>
</feature>
<organism evidence="2 3">
    <name type="scientific">Myotis myotis</name>
    <name type="common">Greater mouse-eared bat</name>
    <name type="synonym">Vespertilio myotis</name>
    <dbReference type="NCBI Taxonomy" id="51298"/>
    <lineage>
        <taxon>Eukaryota</taxon>
        <taxon>Metazoa</taxon>
        <taxon>Chordata</taxon>
        <taxon>Craniata</taxon>
        <taxon>Vertebrata</taxon>
        <taxon>Euteleostomi</taxon>
        <taxon>Mammalia</taxon>
        <taxon>Eutheria</taxon>
        <taxon>Laurasiatheria</taxon>
        <taxon>Chiroptera</taxon>
        <taxon>Yangochiroptera</taxon>
        <taxon>Vespertilionidae</taxon>
        <taxon>Myotis</taxon>
    </lineage>
</organism>
<dbReference type="EMBL" id="JABWUV010000006">
    <property type="protein sequence ID" value="KAF6349147.1"/>
    <property type="molecule type" value="Genomic_DNA"/>
</dbReference>
<dbReference type="Proteomes" id="UP000527355">
    <property type="component" value="Unassembled WGS sequence"/>
</dbReference>
<accession>A0A7J7XHF1</accession>
<proteinExistence type="predicted"/>
<evidence type="ECO:0000256" key="1">
    <source>
        <dbReference type="SAM" id="MobiDB-lite"/>
    </source>
</evidence>
<keyword evidence="3" id="KW-1185">Reference proteome</keyword>
<comment type="caution">
    <text evidence="2">The sequence shown here is derived from an EMBL/GenBank/DDBJ whole genome shotgun (WGS) entry which is preliminary data.</text>
</comment>
<feature type="region of interest" description="Disordered" evidence="1">
    <location>
        <begin position="112"/>
        <end position="131"/>
    </location>
</feature>
<protein>
    <submittedName>
        <fullName evidence="2">Uncharacterized protein</fullName>
    </submittedName>
</protein>
<sequence length="131" mass="13822">MSTTTTCGSPGRGGGGAPAGGGQFLPAPRSYINKPGWRKRRRQRRSWKRTWSSQPPRILSFSTRPFLGNFGPAEIAPSPLGSPQRGQARDSGGIVTGCSWVYPGFLHGACQPGQPGAAAGGGGERWLSRSR</sequence>
<evidence type="ECO:0000313" key="2">
    <source>
        <dbReference type="EMBL" id="KAF6349147.1"/>
    </source>
</evidence>
<dbReference type="AlphaFoldDB" id="A0A7J7XHF1"/>
<gene>
    <name evidence="2" type="ORF">mMyoMyo1_011703</name>
</gene>
<reference evidence="2 3" key="1">
    <citation type="journal article" date="2020" name="Nature">
        <title>Six reference-quality genomes reveal evolution of bat adaptations.</title>
        <authorList>
            <person name="Jebb D."/>
            <person name="Huang Z."/>
            <person name="Pippel M."/>
            <person name="Hughes G.M."/>
            <person name="Lavrichenko K."/>
            <person name="Devanna P."/>
            <person name="Winkler S."/>
            <person name="Jermiin L.S."/>
            <person name="Skirmuntt E.C."/>
            <person name="Katzourakis A."/>
            <person name="Burkitt-Gray L."/>
            <person name="Ray D.A."/>
            <person name="Sullivan K.A.M."/>
            <person name="Roscito J.G."/>
            <person name="Kirilenko B.M."/>
            <person name="Davalos L.M."/>
            <person name="Corthals A.P."/>
            <person name="Power M.L."/>
            <person name="Jones G."/>
            <person name="Ransome R.D."/>
            <person name="Dechmann D.K.N."/>
            <person name="Locatelli A.G."/>
            <person name="Puechmaille S.J."/>
            <person name="Fedrigo O."/>
            <person name="Jarvis E.D."/>
            <person name="Hiller M."/>
            <person name="Vernes S.C."/>
            <person name="Myers E.W."/>
            <person name="Teeling E.C."/>
        </authorList>
    </citation>
    <scope>NUCLEOTIDE SEQUENCE [LARGE SCALE GENOMIC DNA]</scope>
    <source>
        <strain evidence="2">MMyoMyo1</strain>
        <tissue evidence="2">Flight muscle</tissue>
    </source>
</reference>
<feature type="compositionally biased region" description="Gly residues" evidence="1">
    <location>
        <begin position="10"/>
        <end position="23"/>
    </location>
</feature>